<sequence length="278" mass="30710">MTSTTLERDRPRHLDPPRHSNEAERRAERAASTTELMARAATCPQPERARLLGVVVELNMCVADAIASRYRGRGVADEDLRQVAYLALTKAARKFDPDAGHDFLSYAVPTIRGEVCRYFRDCGWMVRPPRKVQELQSRIFAAQTELSLTLGRSPSPTEVAALLSEPLGDVEEALAAEGCFTPTSLDRPLTSDSDMTIGDLLRGVDGSRSAAEARVVLAPLVRKLSDRDRLVLQMRFYDDRTQQEIAEQIGVTQTQVSRLLARIFGELRTGLEGAQAAS</sequence>
<keyword evidence="3" id="KW-0238">DNA-binding</keyword>
<dbReference type="PANTHER" id="PTHR30385">
    <property type="entry name" value="SIGMA FACTOR F FLAGELLAR"/>
    <property type="match status" value="1"/>
</dbReference>
<comment type="caution">
    <text evidence="9">The sequence shown here is derived from an EMBL/GenBank/DDBJ whole genome shotgun (WGS) entry which is preliminary data.</text>
</comment>
<keyword evidence="10" id="KW-1185">Reference proteome</keyword>
<evidence type="ECO:0000256" key="5">
    <source>
        <dbReference type="SAM" id="MobiDB-lite"/>
    </source>
</evidence>
<feature type="domain" description="RNA polymerase sigma-70 region 2" evidence="7">
    <location>
        <begin position="65"/>
        <end position="122"/>
    </location>
</feature>
<feature type="domain" description="RNA polymerase sigma-70 region 3" evidence="6">
    <location>
        <begin position="137"/>
        <end position="205"/>
    </location>
</feature>
<organism evidence="9 10">
    <name type="scientific">Nocardioides agariphilus</name>
    <dbReference type="NCBI Taxonomy" id="433664"/>
    <lineage>
        <taxon>Bacteria</taxon>
        <taxon>Bacillati</taxon>
        <taxon>Actinomycetota</taxon>
        <taxon>Actinomycetes</taxon>
        <taxon>Propionibacteriales</taxon>
        <taxon>Nocardioidaceae</taxon>
        <taxon>Nocardioides</taxon>
    </lineage>
</organism>
<dbReference type="InterPro" id="IPR007627">
    <property type="entry name" value="RNA_pol_sigma70_r2"/>
</dbReference>
<keyword evidence="2" id="KW-0731">Sigma factor</keyword>
<dbReference type="SUPFAM" id="SSF88946">
    <property type="entry name" value="Sigma2 domain of RNA polymerase sigma factors"/>
    <property type="match status" value="1"/>
</dbReference>
<evidence type="ECO:0000256" key="2">
    <source>
        <dbReference type="ARBA" id="ARBA00023082"/>
    </source>
</evidence>
<dbReference type="Gene3D" id="1.20.120.1810">
    <property type="match status" value="1"/>
</dbReference>
<accession>A0A930VRY5</accession>
<dbReference type="InterPro" id="IPR014284">
    <property type="entry name" value="RNA_pol_sigma-70_dom"/>
</dbReference>
<evidence type="ECO:0000259" key="6">
    <source>
        <dbReference type="Pfam" id="PF04539"/>
    </source>
</evidence>
<dbReference type="GO" id="GO:0003677">
    <property type="term" value="F:DNA binding"/>
    <property type="evidence" value="ECO:0007669"/>
    <property type="project" value="UniProtKB-KW"/>
</dbReference>
<evidence type="ECO:0000256" key="4">
    <source>
        <dbReference type="ARBA" id="ARBA00023163"/>
    </source>
</evidence>
<dbReference type="Pfam" id="PF04539">
    <property type="entry name" value="Sigma70_r3"/>
    <property type="match status" value="1"/>
</dbReference>
<dbReference type="InterPro" id="IPR000943">
    <property type="entry name" value="RNA_pol_sigma70"/>
</dbReference>
<dbReference type="GO" id="GO:0016987">
    <property type="term" value="F:sigma factor activity"/>
    <property type="evidence" value="ECO:0007669"/>
    <property type="project" value="UniProtKB-KW"/>
</dbReference>
<name>A0A930VRY5_9ACTN</name>
<dbReference type="Pfam" id="PF04542">
    <property type="entry name" value="Sigma70_r2"/>
    <property type="match status" value="1"/>
</dbReference>
<dbReference type="PANTHER" id="PTHR30385:SF4">
    <property type="entry name" value="RNA POLYMERASE SIGMA-E FACTOR"/>
    <property type="match status" value="1"/>
</dbReference>
<dbReference type="InterPro" id="IPR013324">
    <property type="entry name" value="RNA_pol_sigma_r3/r4-like"/>
</dbReference>
<dbReference type="CDD" id="cd06171">
    <property type="entry name" value="Sigma70_r4"/>
    <property type="match status" value="1"/>
</dbReference>
<dbReference type="InterPro" id="IPR007630">
    <property type="entry name" value="RNA_pol_sigma70_r4"/>
</dbReference>
<dbReference type="Proteomes" id="UP000660668">
    <property type="component" value="Unassembled WGS sequence"/>
</dbReference>
<evidence type="ECO:0000313" key="10">
    <source>
        <dbReference type="Proteomes" id="UP000660668"/>
    </source>
</evidence>
<dbReference type="InterPro" id="IPR007624">
    <property type="entry name" value="RNA_pol_sigma70_r3"/>
</dbReference>
<evidence type="ECO:0000313" key="9">
    <source>
        <dbReference type="EMBL" id="MBF4769898.1"/>
    </source>
</evidence>
<dbReference type="SUPFAM" id="SSF88659">
    <property type="entry name" value="Sigma3 and sigma4 domains of RNA polymerase sigma factors"/>
    <property type="match status" value="2"/>
</dbReference>
<proteinExistence type="predicted"/>
<dbReference type="NCBIfam" id="TIGR02937">
    <property type="entry name" value="sigma70-ECF"/>
    <property type="match status" value="1"/>
</dbReference>
<evidence type="ECO:0000256" key="1">
    <source>
        <dbReference type="ARBA" id="ARBA00023015"/>
    </source>
</evidence>
<dbReference type="Gene3D" id="1.20.140.160">
    <property type="match status" value="1"/>
</dbReference>
<feature type="region of interest" description="Disordered" evidence="5">
    <location>
        <begin position="1"/>
        <end position="35"/>
    </location>
</feature>
<dbReference type="InterPro" id="IPR013325">
    <property type="entry name" value="RNA_pol_sigma_r2"/>
</dbReference>
<evidence type="ECO:0000256" key="3">
    <source>
        <dbReference type="ARBA" id="ARBA00023125"/>
    </source>
</evidence>
<gene>
    <name evidence="9" type="ORF">ISU10_19170</name>
</gene>
<dbReference type="EMBL" id="JADKPO010000034">
    <property type="protein sequence ID" value="MBF4769898.1"/>
    <property type="molecule type" value="Genomic_DNA"/>
</dbReference>
<evidence type="ECO:0000259" key="8">
    <source>
        <dbReference type="Pfam" id="PF04545"/>
    </source>
</evidence>
<protein>
    <submittedName>
        <fullName evidence="9">Sigma-70 family RNA polymerase sigma factor</fullName>
    </submittedName>
</protein>
<dbReference type="Pfam" id="PF04545">
    <property type="entry name" value="Sigma70_r4"/>
    <property type="match status" value="1"/>
</dbReference>
<dbReference type="PRINTS" id="PR00046">
    <property type="entry name" value="SIGMA70FCT"/>
</dbReference>
<feature type="compositionally biased region" description="Basic and acidic residues" evidence="5">
    <location>
        <begin position="1"/>
        <end position="29"/>
    </location>
</feature>
<dbReference type="AlphaFoldDB" id="A0A930VRY5"/>
<reference evidence="9" key="1">
    <citation type="submission" date="2020-11" db="EMBL/GenBank/DDBJ databases">
        <title>Nocardioides cynanchi sp. nov., isolated from soil of rhizosphere of Cynanchum wilfordii.</title>
        <authorList>
            <person name="Lee J.-S."/>
            <person name="Suh M.K."/>
            <person name="Kim J.-S."/>
        </authorList>
    </citation>
    <scope>NUCLEOTIDE SEQUENCE</scope>
    <source>
        <strain evidence="9">KCTC 19276</strain>
    </source>
</reference>
<keyword evidence="1" id="KW-0805">Transcription regulation</keyword>
<dbReference type="GO" id="GO:0006352">
    <property type="term" value="P:DNA-templated transcription initiation"/>
    <property type="evidence" value="ECO:0007669"/>
    <property type="project" value="InterPro"/>
</dbReference>
<keyword evidence="4" id="KW-0804">Transcription</keyword>
<evidence type="ECO:0000259" key="7">
    <source>
        <dbReference type="Pfam" id="PF04542"/>
    </source>
</evidence>
<feature type="domain" description="RNA polymerase sigma-70 region 4" evidence="8">
    <location>
        <begin position="222"/>
        <end position="268"/>
    </location>
</feature>